<gene>
    <name evidence="3" type="ORF">V8G54_015311</name>
</gene>
<evidence type="ECO:0000256" key="2">
    <source>
        <dbReference type="SAM" id="SignalP"/>
    </source>
</evidence>
<evidence type="ECO:0000313" key="4">
    <source>
        <dbReference type="Proteomes" id="UP001374535"/>
    </source>
</evidence>
<dbReference type="Proteomes" id="UP001374535">
    <property type="component" value="Chromosome 5"/>
</dbReference>
<reference evidence="3 4" key="1">
    <citation type="journal article" date="2023" name="Life. Sci Alliance">
        <title>Evolutionary insights into 3D genome organization and epigenetic landscape of Vigna mungo.</title>
        <authorList>
            <person name="Junaid A."/>
            <person name="Singh B."/>
            <person name="Bhatia S."/>
        </authorList>
    </citation>
    <scope>NUCLEOTIDE SEQUENCE [LARGE SCALE GENOMIC DNA]</scope>
    <source>
        <strain evidence="3">Urdbean</strain>
    </source>
</reference>
<dbReference type="PANTHER" id="PTHR37207">
    <property type="entry name" value="OS09G0446000 PROTEIN"/>
    <property type="match status" value="1"/>
</dbReference>
<feature type="signal peptide" evidence="2">
    <location>
        <begin position="1"/>
        <end position="29"/>
    </location>
</feature>
<dbReference type="PANTHER" id="PTHR37207:SF1">
    <property type="entry name" value="OS09G0446000 PROTEIN"/>
    <property type="match status" value="1"/>
</dbReference>
<keyword evidence="2" id="KW-0732">Signal</keyword>
<dbReference type="AlphaFoldDB" id="A0AAQ3NJ44"/>
<keyword evidence="4" id="KW-1185">Reference proteome</keyword>
<feature type="compositionally biased region" description="Low complexity" evidence="1">
    <location>
        <begin position="57"/>
        <end position="73"/>
    </location>
</feature>
<dbReference type="EMBL" id="CP144696">
    <property type="protein sequence ID" value="WVZ10781.1"/>
    <property type="molecule type" value="Genomic_DNA"/>
</dbReference>
<feature type="region of interest" description="Disordered" evidence="1">
    <location>
        <begin position="37"/>
        <end position="92"/>
    </location>
</feature>
<protein>
    <submittedName>
        <fullName evidence="3">Uncharacterized protein</fullName>
    </submittedName>
</protein>
<proteinExistence type="predicted"/>
<evidence type="ECO:0000256" key="1">
    <source>
        <dbReference type="SAM" id="MobiDB-lite"/>
    </source>
</evidence>
<name>A0AAQ3NJ44_VIGMU</name>
<evidence type="ECO:0000313" key="3">
    <source>
        <dbReference type="EMBL" id="WVZ10781.1"/>
    </source>
</evidence>
<accession>A0AAQ3NJ44</accession>
<organism evidence="3 4">
    <name type="scientific">Vigna mungo</name>
    <name type="common">Black gram</name>
    <name type="synonym">Phaseolus mungo</name>
    <dbReference type="NCBI Taxonomy" id="3915"/>
    <lineage>
        <taxon>Eukaryota</taxon>
        <taxon>Viridiplantae</taxon>
        <taxon>Streptophyta</taxon>
        <taxon>Embryophyta</taxon>
        <taxon>Tracheophyta</taxon>
        <taxon>Spermatophyta</taxon>
        <taxon>Magnoliopsida</taxon>
        <taxon>eudicotyledons</taxon>
        <taxon>Gunneridae</taxon>
        <taxon>Pentapetalae</taxon>
        <taxon>rosids</taxon>
        <taxon>fabids</taxon>
        <taxon>Fabales</taxon>
        <taxon>Fabaceae</taxon>
        <taxon>Papilionoideae</taxon>
        <taxon>50 kb inversion clade</taxon>
        <taxon>NPAAA clade</taxon>
        <taxon>indigoferoid/millettioid clade</taxon>
        <taxon>Phaseoleae</taxon>
        <taxon>Vigna</taxon>
    </lineage>
</organism>
<sequence length="177" mass="20220">MGFLPYDFGSFKKWCLLGSSLLQIVLVQQQEEEDWEVNMANQPPRLGRRLTRQETMNKNSESSTKPNNKNNSPKPKPPFKPAKDDTKPVLQDPILRSDPIEMEEVVLRLGYQFGGLIQLGLEDASLFIFVMQWVAEARQWSLVVVEGSILLLRCREDHSVKGYTSDRSIRRIEGISG</sequence>
<feature type="chain" id="PRO_5042983855" evidence="2">
    <location>
        <begin position="30"/>
        <end position="177"/>
    </location>
</feature>